<dbReference type="InterPro" id="IPR017850">
    <property type="entry name" value="Alkaline_phosphatase_core_sf"/>
</dbReference>
<dbReference type="GO" id="GO:0009395">
    <property type="term" value="P:phospholipid catabolic process"/>
    <property type="evidence" value="ECO:0007669"/>
    <property type="project" value="TreeGrafter"/>
</dbReference>
<dbReference type="PANTHER" id="PTHR31956">
    <property type="entry name" value="NON-SPECIFIC PHOSPHOLIPASE C4-RELATED"/>
    <property type="match status" value="1"/>
</dbReference>
<evidence type="ECO:0000256" key="2">
    <source>
        <dbReference type="ARBA" id="ARBA00009717"/>
    </source>
</evidence>
<dbReference type="EMBL" id="RDQH01000333">
    <property type="protein sequence ID" value="RXH93174.1"/>
    <property type="molecule type" value="Genomic_DNA"/>
</dbReference>
<dbReference type="GO" id="GO:0042578">
    <property type="term" value="F:phosphoric ester hydrolase activity"/>
    <property type="evidence" value="ECO:0007669"/>
    <property type="project" value="UniProtKB-ARBA"/>
</dbReference>
<gene>
    <name evidence="6" type="ORF">DVH24_013750</name>
</gene>
<accession>A0A498JGK2</accession>
<dbReference type="FunFam" id="3.40.720.10:FF:000028">
    <property type="entry name" value="Non-specific phospholipase C1"/>
    <property type="match status" value="2"/>
</dbReference>
<comment type="similarity">
    <text evidence="2">Belongs to the bacterial phospholipase C family.</text>
</comment>
<evidence type="ECO:0000256" key="1">
    <source>
        <dbReference type="ARBA" id="ARBA00004613"/>
    </source>
</evidence>
<keyword evidence="3" id="KW-0964">Secreted</keyword>
<keyword evidence="4" id="KW-0732">Signal</keyword>
<comment type="subcellular location">
    <subcellularLocation>
        <location evidence="1">Secreted</location>
    </subcellularLocation>
</comment>
<dbReference type="Proteomes" id="UP000290289">
    <property type="component" value="Chromosome 7"/>
</dbReference>
<evidence type="ECO:0000256" key="5">
    <source>
        <dbReference type="ARBA" id="ARBA00022801"/>
    </source>
</evidence>
<dbReference type="STRING" id="3750.A0A498JGK2"/>
<evidence type="ECO:0000313" key="6">
    <source>
        <dbReference type="EMBL" id="RXH93174.1"/>
    </source>
</evidence>
<dbReference type="GO" id="GO:0005576">
    <property type="term" value="C:extracellular region"/>
    <property type="evidence" value="ECO:0007669"/>
    <property type="project" value="UniProtKB-SubCell"/>
</dbReference>
<keyword evidence="5" id="KW-0378">Hydrolase</keyword>
<evidence type="ECO:0000256" key="4">
    <source>
        <dbReference type="ARBA" id="ARBA00022729"/>
    </source>
</evidence>
<dbReference type="InterPro" id="IPR007312">
    <property type="entry name" value="Phosphoesterase"/>
</dbReference>
<name>A0A498JGK2_MALDO</name>
<sequence>MVSESSSGSAATPPPSSPIKTVVVLVQENRSFDHMLGWMKSLNPEINGVTGSESNPISTSDANSTQVFFRDNSAYVDPDPGHSIQAIYEQIFGEPWTEASASKTLPPKMNGFAQNAEKTQTGLAETVMSGFKPENVAVYRELVKEFAVCDRWFASIPASTQPNRQYVHSATSHGLTSNDTQKLIEGMPQKTIFESLDEEGFSFGIYYQYPPATLLYRNLRKLKYIKNFHQFDLTFKKHCEEGKLPNYVVVEQRFFDLLSIPANDDHPSHDVSEGQKFIKEVYEALRASPQWPEMLFVIIYDEHGGFYDHVPTPVTDVPSPDDIVGPEPYNFKFDRLGVRVPAILISPWIERGTVLHAPSGPYPSSQFEHSSISATVKKIFNLKEFLTKRDAWAGTFDVVLNRTSPRTDCPATLPDPMKLREAVSKDGAKISDFQEELVQLAAALNGDHRKDIYPHKLVENMTVSEAVKYCEEAFNKFLHECEKARESGTDESEIVVCATSPTPPSTKSSSPIKTVVVLVQENRSFDHMLGWMKSINPEINGVTGSESNPISTSDPNSTQIFFRDNSAYVDPDPGHSIQAVYEQVFGEPWTEASASKTLPPTMNGFAQNAETTQTGLAETVMNGFRPENVPVHRELVKEFAVCDRWFASVPAATQPNRQYIHSATSHGLTGNDKQKLIEGLPQKTIFQSLDEEGFSFGIYFQSFPSTLLYRNLRKLKYIDNFHQFDLQFKKHCKEGKLPNYVVVEQRFFDVLSVPANDDHPSHDVSEGQKFIKEVYEALRASPQWNEMLFIIIYDEHGGFYDHVPTPVTDVPSPDDVVGPEPYNFKFDRLGVRAPAILISPWIEPGTVLHGPSGPYPSSEFEHSSIPATVKKIFNLKEFLTKRDAWAGTFEGVLSRTSPRIDCPVTLPDPVKLREAASKDGTKISDFQEELIQLAAAINGDHRKDTYPDKLVEDITVSEALKYVEGAFKTFSDECEKARKTGTDESEIIVCATSPTLPTSKSFAQKIFSCLVCDN</sequence>
<dbReference type="PANTHER" id="PTHR31956:SF28">
    <property type="entry name" value="NON-SPECIFIC PHOSPHOLIPASE C4-RELATED"/>
    <property type="match status" value="1"/>
</dbReference>
<dbReference type="FunFam" id="3.40.720.10:FF:000011">
    <property type="entry name" value="Non-specific phospholipase C1"/>
    <property type="match status" value="2"/>
</dbReference>
<dbReference type="Gene3D" id="3.40.720.10">
    <property type="entry name" value="Alkaline Phosphatase, subunit A"/>
    <property type="match status" value="4"/>
</dbReference>
<keyword evidence="7" id="KW-1185">Reference proteome</keyword>
<dbReference type="Pfam" id="PF04185">
    <property type="entry name" value="Phosphoesterase"/>
    <property type="match status" value="2"/>
</dbReference>
<evidence type="ECO:0000256" key="3">
    <source>
        <dbReference type="ARBA" id="ARBA00022525"/>
    </source>
</evidence>
<reference evidence="6 7" key="1">
    <citation type="submission" date="2018-10" db="EMBL/GenBank/DDBJ databases">
        <title>A high-quality apple genome assembly.</title>
        <authorList>
            <person name="Hu J."/>
        </authorList>
    </citation>
    <scope>NUCLEOTIDE SEQUENCE [LARGE SCALE GENOMIC DNA]</scope>
    <source>
        <strain evidence="7">cv. HFTH1</strain>
        <tissue evidence="6">Young leaf</tissue>
    </source>
</reference>
<dbReference type="AlphaFoldDB" id="A0A498JGK2"/>
<evidence type="ECO:0000313" key="7">
    <source>
        <dbReference type="Proteomes" id="UP000290289"/>
    </source>
</evidence>
<comment type="caution">
    <text evidence="6">The sequence shown here is derived from an EMBL/GenBank/DDBJ whole genome shotgun (WGS) entry which is preliminary data.</text>
</comment>
<organism evidence="6 7">
    <name type="scientific">Malus domestica</name>
    <name type="common">Apple</name>
    <name type="synonym">Pyrus malus</name>
    <dbReference type="NCBI Taxonomy" id="3750"/>
    <lineage>
        <taxon>Eukaryota</taxon>
        <taxon>Viridiplantae</taxon>
        <taxon>Streptophyta</taxon>
        <taxon>Embryophyta</taxon>
        <taxon>Tracheophyta</taxon>
        <taxon>Spermatophyta</taxon>
        <taxon>Magnoliopsida</taxon>
        <taxon>eudicotyledons</taxon>
        <taxon>Gunneridae</taxon>
        <taxon>Pentapetalae</taxon>
        <taxon>rosids</taxon>
        <taxon>fabids</taxon>
        <taxon>Rosales</taxon>
        <taxon>Rosaceae</taxon>
        <taxon>Amygdaloideae</taxon>
        <taxon>Maleae</taxon>
        <taxon>Malus</taxon>
    </lineage>
</organism>
<protein>
    <submittedName>
        <fullName evidence="6">Uncharacterized protein</fullName>
    </submittedName>
</protein>
<proteinExistence type="inferred from homology"/>